<evidence type="ECO:0000313" key="3">
    <source>
        <dbReference type="Proteomes" id="UP000607653"/>
    </source>
</evidence>
<feature type="compositionally biased region" description="Acidic residues" evidence="1">
    <location>
        <begin position="1"/>
        <end position="17"/>
    </location>
</feature>
<reference evidence="2 3" key="1">
    <citation type="journal article" date="2020" name="Mol. Biol. Evol.">
        <title>Distinct Expression and Methylation Patterns for Genes with Different Fates following a Single Whole-Genome Duplication in Flowering Plants.</title>
        <authorList>
            <person name="Shi T."/>
            <person name="Rahmani R.S."/>
            <person name="Gugger P.F."/>
            <person name="Wang M."/>
            <person name="Li H."/>
            <person name="Zhang Y."/>
            <person name="Li Z."/>
            <person name="Wang Q."/>
            <person name="Van de Peer Y."/>
            <person name="Marchal K."/>
            <person name="Chen J."/>
        </authorList>
    </citation>
    <scope>NUCLEOTIDE SEQUENCE [LARGE SCALE GENOMIC DNA]</scope>
    <source>
        <tissue evidence="2">Leaf</tissue>
    </source>
</reference>
<name>A0A822YGY7_NELNU</name>
<accession>A0A822YGY7</accession>
<proteinExistence type="predicted"/>
<feature type="region of interest" description="Disordered" evidence="1">
    <location>
        <begin position="1"/>
        <end position="22"/>
    </location>
</feature>
<keyword evidence="3" id="KW-1185">Reference proteome</keyword>
<evidence type="ECO:0000313" key="2">
    <source>
        <dbReference type="EMBL" id="DAD31702.1"/>
    </source>
</evidence>
<dbReference type="EMBL" id="DUZY01000003">
    <property type="protein sequence ID" value="DAD31702.1"/>
    <property type="molecule type" value="Genomic_DNA"/>
</dbReference>
<protein>
    <submittedName>
        <fullName evidence="2">Uncharacterized protein</fullName>
    </submittedName>
</protein>
<dbReference type="AlphaFoldDB" id="A0A822YGY7"/>
<comment type="caution">
    <text evidence="2">The sequence shown here is derived from an EMBL/GenBank/DDBJ whole genome shotgun (WGS) entry which is preliminary data.</text>
</comment>
<evidence type="ECO:0000256" key="1">
    <source>
        <dbReference type="SAM" id="MobiDB-lite"/>
    </source>
</evidence>
<dbReference type="Proteomes" id="UP000607653">
    <property type="component" value="Unassembled WGS sequence"/>
</dbReference>
<gene>
    <name evidence="2" type="ORF">HUJ06_010553</name>
</gene>
<organism evidence="2 3">
    <name type="scientific">Nelumbo nucifera</name>
    <name type="common">Sacred lotus</name>
    <dbReference type="NCBI Taxonomy" id="4432"/>
    <lineage>
        <taxon>Eukaryota</taxon>
        <taxon>Viridiplantae</taxon>
        <taxon>Streptophyta</taxon>
        <taxon>Embryophyta</taxon>
        <taxon>Tracheophyta</taxon>
        <taxon>Spermatophyta</taxon>
        <taxon>Magnoliopsida</taxon>
        <taxon>Proteales</taxon>
        <taxon>Nelumbonaceae</taxon>
        <taxon>Nelumbo</taxon>
    </lineage>
</organism>
<sequence length="46" mass="4955">MKTDSESETASDVDEDGIGIRDRVGAGDVDEELLHRLIVGAEGLQR</sequence>